<evidence type="ECO:0000313" key="3">
    <source>
        <dbReference type="Proteomes" id="UP001066276"/>
    </source>
</evidence>
<comment type="caution">
    <text evidence="2">The sequence shown here is derived from an EMBL/GenBank/DDBJ whole genome shotgun (WGS) entry which is preliminary data.</text>
</comment>
<dbReference type="EMBL" id="JANPWB010000003">
    <property type="protein sequence ID" value="KAJ1197064.1"/>
    <property type="molecule type" value="Genomic_DNA"/>
</dbReference>
<feature type="region of interest" description="Disordered" evidence="1">
    <location>
        <begin position="1"/>
        <end position="38"/>
    </location>
</feature>
<name>A0AAV7VAD6_PLEWA</name>
<evidence type="ECO:0000313" key="2">
    <source>
        <dbReference type="EMBL" id="KAJ1197064.1"/>
    </source>
</evidence>
<dbReference type="AlphaFoldDB" id="A0AAV7VAD6"/>
<evidence type="ECO:0000256" key="1">
    <source>
        <dbReference type="SAM" id="MobiDB-lite"/>
    </source>
</evidence>
<gene>
    <name evidence="2" type="ORF">NDU88_000926</name>
</gene>
<keyword evidence="3" id="KW-1185">Reference proteome</keyword>
<sequence length="69" mass="7738">MDSSENGYPSAQRRGWGGSHLTIEAPDPGVQPRLGSRQAAEDCRKTRIFHIFLKLAQKKNILRYILGTV</sequence>
<proteinExistence type="predicted"/>
<accession>A0AAV7VAD6</accession>
<protein>
    <submittedName>
        <fullName evidence="2">Uncharacterized protein</fullName>
    </submittedName>
</protein>
<reference evidence="2" key="1">
    <citation type="journal article" date="2022" name="bioRxiv">
        <title>Sequencing and chromosome-scale assembly of the giantPleurodeles waltlgenome.</title>
        <authorList>
            <person name="Brown T."/>
            <person name="Elewa A."/>
            <person name="Iarovenko S."/>
            <person name="Subramanian E."/>
            <person name="Araus A.J."/>
            <person name="Petzold A."/>
            <person name="Susuki M."/>
            <person name="Suzuki K.-i.T."/>
            <person name="Hayashi T."/>
            <person name="Toyoda A."/>
            <person name="Oliveira C."/>
            <person name="Osipova E."/>
            <person name="Leigh N.D."/>
            <person name="Simon A."/>
            <person name="Yun M.H."/>
        </authorList>
    </citation>
    <scope>NUCLEOTIDE SEQUENCE</scope>
    <source>
        <strain evidence="2">20211129_DDA</strain>
        <tissue evidence="2">Liver</tissue>
    </source>
</reference>
<organism evidence="2 3">
    <name type="scientific">Pleurodeles waltl</name>
    <name type="common">Iberian ribbed newt</name>
    <dbReference type="NCBI Taxonomy" id="8319"/>
    <lineage>
        <taxon>Eukaryota</taxon>
        <taxon>Metazoa</taxon>
        <taxon>Chordata</taxon>
        <taxon>Craniata</taxon>
        <taxon>Vertebrata</taxon>
        <taxon>Euteleostomi</taxon>
        <taxon>Amphibia</taxon>
        <taxon>Batrachia</taxon>
        <taxon>Caudata</taxon>
        <taxon>Salamandroidea</taxon>
        <taxon>Salamandridae</taxon>
        <taxon>Pleurodelinae</taxon>
        <taxon>Pleurodeles</taxon>
    </lineage>
</organism>
<dbReference type="Proteomes" id="UP001066276">
    <property type="component" value="Chromosome 2_1"/>
</dbReference>